<evidence type="ECO:0000313" key="4">
    <source>
        <dbReference type="Proteomes" id="UP000539350"/>
    </source>
</evidence>
<dbReference type="AlphaFoldDB" id="A0A7W2TUV1"/>
<evidence type="ECO:0000259" key="2">
    <source>
        <dbReference type="Pfam" id="PF00816"/>
    </source>
</evidence>
<feature type="domain" description="DNA-binding protein H-NS-like C-terminal" evidence="2">
    <location>
        <begin position="9"/>
        <end position="33"/>
    </location>
</feature>
<accession>A0A7W2TUV1</accession>
<feature type="compositionally biased region" description="Basic and acidic residues" evidence="1">
    <location>
        <begin position="1"/>
        <end position="15"/>
    </location>
</feature>
<protein>
    <submittedName>
        <fullName evidence="3">H-NS histone family protein</fullName>
    </submittedName>
</protein>
<evidence type="ECO:0000256" key="1">
    <source>
        <dbReference type="SAM" id="MobiDB-lite"/>
    </source>
</evidence>
<dbReference type="InterPro" id="IPR027444">
    <property type="entry name" value="H-NS_C_dom"/>
</dbReference>
<comment type="caution">
    <text evidence="3">The sequence shown here is derived from an EMBL/GenBank/DDBJ whole genome shotgun (WGS) entry which is preliminary data.</text>
</comment>
<dbReference type="EMBL" id="JACFXU010000013">
    <property type="protein sequence ID" value="MBA6412288.1"/>
    <property type="molecule type" value="Genomic_DNA"/>
</dbReference>
<reference evidence="3 4" key="1">
    <citation type="submission" date="2020-07" db="EMBL/GenBank/DDBJ databases">
        <title>Halieaceae bacterium, F7430, whole genome shotgun sequencing project.</title>
        <authorList>
            <person name="Jiang S."/>
            <person name="Liu Z.W."/>
            <person name="Du Z.J."/>
        </authorList>
    </citation>
    <scope>NUCLEOTIDE SEQUENCE [LARGE SCALE GENOMIC DNA]</scope>
    <source>
        <strain evidence="3 4">F7430</strain>
    </source>
</reference>
<feature type="compositionally biased region" description="Basic residues" evidence="1">
    <location>
        <begin position="24"/>
        <end position="33"/>
    </location>
</feature>
<organism evidence="3 4">
    <name type="scientific">Sediminihaliea albiluteola</name>
    <dbReference type="NCBI Taxonomy" id="2758564"/>
    <lineage>
        <taxon>Bacteria</taxon>
        <taxon>Pseudomonadati</taxon>
        <taxon>Pseudomonadota</taxon>
        <taxon>Gammaproteobacteria</taxon>
        <taxon>Cellvibrionales</taxon>
        <taxon>Halieaceae</taxon>
        <taxon>Sediminihaliea</taxon>
    </lineage>
</organism>
<dbReference type="Proteomes" id="UP000539350">
    <property type="component" value="Unassembled WGS sequence"/>
</dbReference>
<sequence length="33" mass="3814">MLRQKKVEPKCRNPDKTSGAWSGRGRKSLWLKA</sequence>
<feature type="region of interest" description="Disordered" evidence="1">
    <location>
        <begin position="1"/>
        <end position="33"/>
    </location>
</feature>
<evidence type="ECO:0000313" key="3">
    <source>
        <dbReference type="EMBL" id="MBA6412288.1"/>
    </source>
</evidence>
<dbReference type="Pfam" id="PF00816">
    <property type="entry name" value="Histone_HNS"/>
    <property type="match status" value="1"/>
</dbReference>
<gene>
    <name evidence="3" type="ORF">H2508_04105</name>
</gene>
<keyword evidence="4" id="KW-1185">Reference proteome</keyword>
<name>A0A7W2TUV1_9GAMM</name>
<proteinExistence type="predicted"/>
<dbReference type="SUPFAM" id="SSF81273">
    <property type="entry name" value="H-NS histone-like proteins"/>
    <property type="match status" value="1"/>
</dbReference>